<dbReference type="RefSeq" id="WP_290280624.1">
    <property type="nucleotide sequence ID" value="NZ_JAUFQI010000001.1"/>
</dbReference>
<gene>
    <name evidence="2" type="ORF">ACFOND_08540</name>
</gene>
<feature type="transmembrane region" description="Helical" evidence="1">
    <location>
        <begin position="907"/>
        <end position="931"/>
    </location>
</feature>
<dbReference type="SUPFAM" id="SSF82693">
    <property type="entry name" value="Multidrug efflux transporter AcrB pore domain, PN1, PN2, PC1 and PC2 subdomains"/>
    <property type="match status" value="1"/>
</dbReference>
<evidence type="ECO:0000256" key="1">
    <source>
        <dbReference type="SAM" id="Phobius"/>
    </source>
</evidence>
<dbReference type="Gene3D" id="3.30.70.1320">
    <property type="entry name" value="Multidrug efflux transporter AcrB pore domain like"/>
    <property type="match status" value="1"/>
</dbReference>
<sequence>MRKIDDKGLLAYFSQHRVAANLIMIMVVIAGMVALKQLHTQLMPDLTIPGVQVTTSWPDTSSRTVESTLTTPLESGLLNLKGVEEAWSWSDAGFSRIYLRYKMNIDPNDAVEEVNRYITNFDLPEGAEKPSASIDEFNEDVFSILISTDGPVNELRPLVQQFKNDLLSRGIAHVNVAGFPVEEIRVEANASNLIQQNTSINGLSQTIAVANANSPAGSLSSSATNISVTTDNEINSVNALSSISGAGSTPIYTFSDVQRVNTEGTRRYILENRASVRLLISRSEEIDSLETSDIIQNWLGEVRPNLPEGVDITVWWDLSEVVQGNLDMLISNGLVGLLLVIVILFFFLNRQVAWWSALGIPISIAGTFMLLFGTGGTINFLSVFAFLMALGIIVDDAIVVGEETVTQMEKGKTANEAALIAAKRMFSPIIASSLTTIAAFFPLLLLPGPFGEMLRPVPVVIISVIVASLIECFLILPAHLNHSLSKRKKVRSAFRVKMDNGFETFREKYYRPFVTAAIHNRAISVAVAFALCVIAYAMPITGAVPFSPELDVEDNMVTAYIEFHDDVSQQTVDQYTQALHSAIETADQKFAVEGESIVLQVYEISSAGEGFTQLQAKLVDRDNRPVSNADFLKEWGEHIDIGPEVSYVSIKQDSSSASGGSRVSFFLAGRSLDDLVDATEQLKRRLETYNYLSDITDDLPNGDDEIIFQLNSAGKSAGLTEASVATQLRQALVGSQADKLTQHDASINIIVSLPKSLYQSSAGLEDIPIVTPNNDYVRFGDIADSTIRKGLGTMFHVNGQLGVRVSAALLDEEANASEISNQLLADEVQPIIDQYGLQAEIQGSARDIEEMIGNLTLAAFASLGLVYFILVWVFSSYTWPIAVMSAIPFGLTGAIFGHWLLGMNLTFLSFFGLFGLSGIIINDSIILINRFQELREEGMDMKPAIIEASCQRLRAVMLTSITTVGGLIPLLLSSSIQAQLVQSMAASLAFGIAYGTVLVLLVIPCLLTYIESMNHQQQRFLNWIKSRFSRKQAAS</sequence>
<keyword evidence="3" id="KW-1185">Reference proteome</keyword>
<dbReference type="SUPFAM" id="SSF82714">
    <property type="entry name" value="Multidrug efflux transporter AcrB TolC docking domain, DN and DC subdomains"/>
    <property type="match status" value="1"/>
</dbReference>
<evidence type="ECO:0000313" key="3">
    <source>
        <dbReference type="Proteomes" id="UP001595710"/>
    </source>
</evidence>
<dbReference type="InterPro" id="IPR001036">
    <property type="entry name" value="Acrflvin-R"/>
</dbReference>
<dbReference type="InterPro" id="IPR027463">
    <property type="entry name" value="AcrB_DN_DC_subdom"/>
</dbReference>
<dbReference type="Gene3D" id="3.30.70.1430">
    <property type="entry name" value="Multidrug efflux transporter AcrB pore domain"/>
    <property type="match status" value="2"/>
</dbReference>
<feature type="transmembrane region" description="Helical" evidence="1">
    <location>
        <begin position="18"/>
        <end position="35"/>
    </location>
</feature>
<dbReference type="PANTHER" id="PTHR32063:SF33">
    <property type="entry name" value="RND SUPERFAMILY EFFLUX PUMP PERMEASE COMPONENT"/>
    <property type="match status" value="1"/>
</dbReference>
<feature type="transmembrane region" description="Helical" evidence="1">
    <location>
        <begin position="425"/>
        <end position="445"/>
    </location>
</feature>
<feature type="transmembrane region" description="Helical" evidence="1">
    <location>
        <begin position="352"/>
        <end position="372"/>
    </location>
</feature>
<feature type="transmembrane region" description="Helical" evidence="1">
    <location>
        <begin position="378"/>
        <end position="400"/>
    </location>
</feature>
<organism evidence="2 3">
    <name type="scientific">Reinekea marina</name>
    <dbReference type="NCBI Taxonomy" id="1310421"/>
    <lineage>
        <taxon>Bacteria</taxon>
        <taxon>Pseudomonadati</taxon>
        <taxon>Pseudomonadota</taxon>
        <taxon>Gammaproteobacteria</taxon>
        <taxon>Oceanospirillales</taxon>
        <taxon>Saccharospirillaceae</taxon>
        <taxon>Reinekea</taxon>
    </lineage>
</organism>
<dbReference type="Proteomes" id="UP001595710">
    <property type="component" value="Unassembled WGS sequence"/>
</dbReference>
<dbReference type="SUPFAM" id="SSF82866">
    <property type="entry name" value="Multidrug efflux transporter AcrB transmembrane domain"/>
    <property type="match status" value="2"/>
</dbReference>
<feature type="transmembrane region" description="Helical" evidence="1">
    <location>
        <begin position="518"/>
        <end position="538"/>
    </location>
</feature>
<dbReference type="Gene3D" id="3.30.2090.10">
    <property type="entry name" value="Multidrug efflux transporter AcrB TolC docking domain, DN and DC subdomains"/>
    <property type="match status" value="2"/>
</dbReference>
<dbReference type="PANTHER" id="PTHR32063">
    <property type="match status" value="1"/>
</dbReference>
<dbReference type="PRINTS" id="PR00702">
    <property type="entry name" value="ACRIFLAVINRP"/>
</dbReference>
<dbReference type="Gene3D" id="3.30.70.1440">
    <property type="entry name" value="Multidrug efflux transporter AcrB pore domain"/>
    <property type="match status" value="1"/>
</dbReference>
<keyword evidence="1" id="KW-0472">Membrane</keyword>
<accession>A0ABV7WR73</accession>
<evidence type="ECO:0000313" key="2">
    <source>
        <dbReference type="EMBL" id="MFC3701682.1"/>
    </source>
</evidence>
<feature type="transmembrane region" description="Helical" evidence="1">
    <location>
        <begin position="328"/>
        <end position="347"/>
    </location>
</feature>
<reference evidence="3" key="1">
    <citation type="journal article" date="2019" name="Int. J. Syst. Evol. Microbiol.">
        <title>The Global Catalogue of Microorganisms (GCM) 10K type strain sequencing project: providing services to taxonomists for standard genome sequencing and annotation.</title>
        <authorList>
            <consortium name="The Broad Institute Genomics Platform"/>
            <consortium name="The Broad Institute Genome Sequencing Center for Infectious Disease"/>
            <person name="Wu L."/>
            <person name="Ma J."/>
        </authorList>
    </citation>
    <scope>NUCLEOTIDE SEQUENCE [LARGE SCALE GENOMIC DNA]</scope>
    <source>
        <strain evidence="3">CECT 8288</strain>
    </source>
</reference>
<proteinExistence type="predicted"/>
<protein>
    <submittedName>
        <fullName evidence="2">Efflux RND transporter permease subunit</fullName>
    </submittedName>
</protein>
<keyword evidence="1" id="KW-0812">Transmembrane</keyword>
<feature type="transmembrane region" description="Helical" evidence="1">
    <location>
        <begin position="952"/>
        <end position="972"/>
    </location>
</feature>
<dbReference type="EMBL" id="JBHRYN010000010">
    <property type="protein sequence ID" value="MFC3701682.1"/>
    <property type="molecule type" value="Genomic_DNA"/>
</dbReference>
<feature type="transmembrane region" description="Helical" evidence="1">
    <location>
        <begin position="457"/>
        <end position="480"/>
    </location>
</feature>
<dbReference type="Gene3D" id="1.20.1640.10">
    <property type="entry name" value="Multidrug efflux transporter AcrB transmembrane domain"/>
    <property type="match status" value="2"/>
</dbReference>
<feature type="transmembrane region" description="Helical" evidence="1">
    <location>
        <begin position="881"/>
        <end position="901"/>
    </location>
</feature>
<name>A0ABV7WR73_9GAMM</name>
<dbReference type="Pfam" id="PF00873">
    <property type="entry name" value="ACR_tran"/>
    <property type="match status" value="1"/>
</dbReference>
<comment type="caution">
    <text evidence="2">The sequence shown here is derived from an EMBL/GenBank/DDBJ whole genome shotgun (WGS) entry which is preliminary data.</text>
</comment>
<feature type="transmembrane region" description="Helical" evidence="1">
    <location>
        <begin position="851"/>
        <end position="874"/>
    </location>
</feature>
<feature type="transmembrane region" description="Helical" evidence="1">
    <location>
        <begin position="984"/>
        <end position="1010"/>
    </location>
</feature>
<keyword evidence="1" id="KW-1133">Transmembrane helix</keyword>